<dbReference type="InterPro" id="IPR015797">
    <property type="entry name" value="NUDIX_hydrolase-like_dom_sf"/>
</dbReference>
<name>A0A835UBW1_VANPL</name>
<evidence type="ECO:0000259" key="1">
    <source>
        <dbReference type="Pfam" id="PF00293"/>
    </source>
</evidence>
<protein>
    <recommendedName>
        <fullName evidence="1">Nudix hydrolase domain-containing protein</fullName>
    </recommendedName>
</protein>
<dbReference type="OrthoDB" id="433924at2759"/>
<dbReference type="CDD" id="cd02883">
    <property type="entry name" value="NUDIX_Hydrolase"/>
    <property type="match status" value="1"/>
</dbReference>
<feature type="domain" description="Nudix hydrolase" evidence="1">
    <location>
        <begin position="146"/>
        <end position="255"/>
    </location>
</feature>
<dbReference type="Proteomes" id="UP000636800">
    <property type="component" value="Chromosome 12"/>
</dbReference>
<comment type="caution">
    <text evidence="2">The sequence shown here is derived from an EMBL/GenBank/DDBJ whole genome shotgun (WGS) entry which is preliminary data.</text>
</comment>
<dbReference type="EMBL" id="JADCNL010000012">
    <property type="protein sequence ID" value="KAG0457224.1"/>
    <property type="molecule type" value="Genomic_DNA"/>
</dbReference>
<sequence>MTLPPPRLPAVKLTGAFLSSIFPSPSHPDLLLLFAAALSFFFVCKNTSSSPPSLLQLRRRSLSSPSMTRPPPPPPATIAFSSPESLSDWLKTRLPHGALSSWGVSPGTKTIQNLWIELSQGETSLLLPSPPDEVATEFDAVPLRAVNVATVWIRNGRGSVLVESHQLLSDGSVRHRGRPLSEKMRPGETVEEAARRAVEEELGTVADGRVRIVPGSYNVRVEEKSSASYPGLPARYVLHSVEAQVDGLPEDGEFSTEEVGEGVEGSSNGSAVFVRKHFWKWVHDYGDGHGNDYGQQQ</sequence>
<dbReference type="SUPFAM" id="SSF55811">
    <property type="entry name" value="Nudix"/>
    <property type="match status" value="1"/>
</dbReference>
<organism evidence="2 4">
    <name type="scientific">Vanilla planifolia</name>
    <name type="common">Vanilla</name>
    <dbReference type="NCBI Taxonomy" id="51239"/>
    <lineage>
        <taxon>Eukaryota</taxon>
        <taxon>Viridiplantae</taxon>
        <taxon>Streptophyta</taxon>
        <taxon>Embryophyta</taxon>
        <taxon>Tracheophyta</taxon>
        <taxon>Spermatophyta</taxon>
        <taxon>Magnoliopsida</taxon>
        <taxon>Liliopsida</taxon>
        <taxon>Asparagales</taxon>
        <taxon>Orchidaceae</taxon>
        <taxon>Vanilloideae</taxon>
        <taxon>Vanilleae</taxon>
        <taxon>Vanilla</taxon>
    </lineage>
</organism>
<gene>
    <name evidence="3" type="ORF">HPP92_022050</name>
    <name evidence="2" type="ORF">HPP92_022381</name>
</gene>
<accession>A0A835UBW1</accession>
<proteinExistence type="predicted"/>
<dbReference type="Pfam" id="PF00293">
    <property type="entry name" value="NUDIX"/>
    <property type="match status" value="1"/>
</dbReference>
<reference evidence="4 5" key="1">
    <citation type="journal article" date="2020" name="Nat. Food">
        <title>A phased Vanilla planifolia genome enables genetic improvement of flavour and production.</title>
        <authorList>
            <person name="Hasing T."/>
            <person name="Tang H."/>
            <person name="Brym M."/>
            <person name="Khazi F."/>
            <person name="Huang T."/>
            <person name="Chambers A.H."/>
        </authorList>
    </citation>
    <scope>NUCLEOTIDE SEQUENCE [LARGE SCALE GENOMIC DNA]</scope>
    <source>
        <tissue evidence="2">Leaf</tissue>
    </source>
</reference>
<dbReference type="PANTHER" id="PTHR36395">
    <property type="entry name" value="RING-H2 ZINC FINGER PROTEIN"/>
    <property type="match status" value="1"/>
</dbReference>
<dbReference type="Proteomes" id="UP000639772">
    <property type="component" value="Chromosome 12"/>
</dbReference>
<dbReference type="PANTHER" id="PTHR36395:SF1">
    <property type="entry name" value="RING-H2 ZINC FINGER PROTEIN"/>
    <property type="match status" value="1"/>
</dbReference>
<dbReference type="InterPro" id="IPR000086">
    <property type="entry name" value="NUDIX_hydrolase_dom"/>
</dbReference>
<dbReference type="Gene3D" id="3.90.79.10">
    <property type="entry name" value="Nucleoside Triphosphate Pyrophosphohydrolase"/>
    <property type="match status" value="1"/>
</dbReference>
<dbReference type="EMBL" id="JADCNM010000012">
    <property type="protein sequence ID" value="KAG0458922.1"/>
    <property type="molecule type" value="Genomic_DNA"/>
</dbReference>
<dbReference type="AlphaFoldDB" id="A0A835UBW1"/>
<evidence type="ECO:0000313" key="4">
    <source>
        <dbReference type="Proteomes" id="UP000636800"/>
    </source>
</evidence>
<evidence type="ECO:0000313" key="5">
    <source>
        <dbReference type="Proteomes" id="UP000639772"/>
    </source>
</evidence>
<evidence type="ECO:0000313" key="3">
    <source>
        <dbReference type="EMBL" id="KAG0458922.1"/>
    </source>
</evidence>
<keyword evidence="4" id="KW-1185">Reference proteome</keyword>
<evidence type="ECO:0000313" key="2">
    <source>
        <dbReference type="EMBL" id="KAG0457224.1"/>
    </source>
</evidence>